<evidence type="ECO:0000313" key="18">
    <source>
        <dbReference type="Proteomes" id="UP000549091"/>
    </source>
</evidence>
<feature type="compositionally biased region" description="Polar residues" evidence="14">
    <location>
        <begin position="321"/>
        <end position="331"/>
    </location>
</feature>
<feature type="compositionally biased region" description="Basic residues" evidence="14">
    <location>
        <begin position="1048"/>
        <end position="1061"/>
    </location>
</feature>
<dbReference type="FunFam" id="3.30.2410.10:FF:000005">
    <property type="entry name" value="E3 ubiquitin-protein ligase TRIP12 isoform X1"/>
    <property type="match status" value="1"/>
</dbReference>
<evidence type="ECO:0000259" key="15">
    <source>
        <dbReference type="PROSITE" id="PS50237"/>
    </source>
</evidence>
<evidence type="ECO:0000256" key="10">
    <source>
        <dbReference type="ARBA" id="ARBA00023242"/>
    </source>
</evidence>
<comment type="function">
    <text evidence="12">E3 ubiquitin-protein ligase involved in ubiquitin fusion degradation (UFD) pathway and regulation of DNA repair. Part of the ubiquitin fusion degradation (UFD) pathway, a process that mediates ubiquitination of protein at their N-terminus, regardless of the presence of lysine residues in target proteins.</text>
</comment>
<dbReference type="GO" id="GO:0043161">
    <property type="term" value="P:proteasome-mediated ubiquitin-dependent protein catabolic process"/>
    <property type="evidence" value="ECO:0007669"/>
    <property type="project" value="TreeGrafter"/>
</dbReference>
<feature type="compositionally biased region" description="Low complexity" evidence="14">
    <location>
        <begin position="216"/>
        <end position="256"/>
    </location>
</feature>
<keyword evidence="9" id="KW-0234">DNA repair</keyword>
<dbReference type="Proteomes" id="UP000549091">
    <property type="component" value="Unassembled WGS sequence"/>
</dbReference>
<feature type="domain" description="HECT" evidence="15">
    <location>
        <begin position="1642"/>
        <end position="2039"/>
    </location>
</feature>
<comment type="subcellular location">
    <subcellularLocation>
        <location evidence="2 12">Nucleus</location>
        <location evidence="2 12">Nucleoplasm</location>
    </subcellularLocation>
</comment>
<comment type="pathway">
    <text evidence="3 12">Protein modification; protein ubiquitination.</text>
</comment>
<evidence type="ECO:0000256" key="11">
    <source>
        <dbReference type="PROSITE-ProRule" id="PRU00104"/>
    </source>
</evidence>
<dbReference type="GO" id="GO:0006281">
    <property type="term" value="P:DNA repair"/>
    <property type="evidence" value="ECO:0007669"/>
    <property type="project" value="UniProtKB-KW"/>
</dbReference>
<comment type="catalytic activity">
    <reaction evidence="1 12">
        <text>S-ubiquitinyl-[E2 ubiquitin-conjugating enzyme]-L-cysteine + [acceptor protein]-L-lysine = [E2 ubiquitin-conjugating enzyme]-L-cysteine + N(6)-ubiquitinyl-[acceptor protein]-L-lysine.</text>
        <dbReference type="EC" id="2.3.2.26"/>
    </reaction>
</comment>
<comment type="caution">
    <text evidence="17">The sequence shown here is derived from an EMBL/GenBank/DDBJ whole genome shotgun (WGS) entry which is preliminary data.</text>
</comment>
<name>A0A7K7S615_9PASS</name>
<dbReference type="Gene3D" id="3.30.2410.10">
    <property type="entry name" value="Hect, E3 ligase catalytic domain"/>
    <property type="match status" value="1"/>
</dbReference>
<keyword evidence="17" id="KW-0436">Ligase</keyword>
<dbReference type="FunFam" id="1.25.10.10:FF:000018">
    <property type="entry name" value="E3 ubiquitin-protein ligase TRIP12 isoform X3"/>
    <property type="match status" value="1"/>
</dbReference>
<feature type="active site" description="Glycyl thioester intermediate" evidence="11">
    <location>
        <position position="2006"/>
    </location>
</feature>
<evidence type="ECO:0000256" key="9">
    <source>
        <dbReference type="ARBA" id="ARBA00023204"/>
    </source>
</evidence>
<dbReference type="InterPro" id="IPR045322">
    <property type="entry name" value="HECTD1/TRIP12-like"/>
</dbReference>
<organism evidence="17 18">
    <name type="scientific">Nesospiza acunhae</name>
    <dbReference type="NCBI Taxonomy" id="381881"/>
    <lineage>
        <taxon>Eukaryota</taxon>
        <taxon>Metazoa</taxon>
        <taxon>Chordata</taxon>
        <taxon>Craniata</taxon>
        <taxon>Vertebrata</taxon>
        <taxon>Euteleostomi</taxon>
        <taxon>Archelosauria</taxon>
        <taxon>Archosauria</taxon>
        <taxon>Dinosauria</taxon>
        <taxon>Saurischia</taxon>
        <taxon>Theropoda</taxon>
        <taxon>Coelurosauria</taxon>
        <taxon>Aves</taxon>
        <taxon>Neognathae</taxon>
        <taxon>Neoaves</taxon>
        <taxon>Telluraves</taxon>
        <taxon>Australaves</taxon>
        <taxon>Passeriformes</taxon>
        <taxon>Thraupidae</taxon>
        <taxon>Nesospiza</taxon>
    </lineage>
</organism>
<gene>
    <name evidence="17" type="primary">Trip12</name>
    <name evidence="17" type="ORF">NESACU_R00662</name>
</gene>
<dbReference type="Gene3D" id="3.30.2160.10">
    <property type="entry name" value="Hect, E3 ligase catalytic domain"/>
    <property type="match status" value="1"/>
</dbReference>
<comment type="similarity">
    <text evidence="4 12">Belongs to the UPL family. K-HECT subfamily.</text>
</comment>
<evidence type="ECO:0000256" key="14">
    <source>
        <dbReference type="SAM" id="MobiDB-lite"/>
    </source>
</evidence>
<dbReference type="UniPathway" id="UPA00143"/>
<dbReference type="PROSITE" id="PS50237">
    <property type="entry name" value="HECT"/>
    <property type="match status" value="1"/>
</dbReference>
<proteinExistence type="inferred from homology"/>
<dbReference type="GO" id="GO:0000209">
    <property type="term" value="P:protein polyubiquitination"/>
    <property type="evidence" value="ECO:0007669"/>
    <property type="project" value="TreeGrafter"/>
</dbReference>
<dbReference type="FunFam" id="3.30.2160.10:FF:000013">
    <property type="entry name" value="E3 ubiquitin-protein ligase TRIP12 isoform X1"/>
    <property type="match status" value="1"/>
</dbReference>
<dbReference type="PANTHER" id="PTHR45670:SF13">
    <property type="entry name" value="E3 UBIQUITIN-PROTEIN LIGASE TRIP12"/>
    <property type="match status" value="1"/>
</dbReference>
<dbReference type="CDD" id="cd00078">
    <property type="entry name" value="HECTc"/>
    <property type="match status" value="1"/>
</dbReference>
<evidence type="ECO:0000259" key="16">
    <source>
        <dbReference type="PROSITE" id="PS50918"/>
    </source>
</evidence>
<accession>A0A7K7S615</accession>
<evidence type="ECO:0000313" key="17">
    <source>
        <dbReference type="EMBL" id="NWZ99937.1"/>
    </source>
</evidence>
<dbReference type="EC" id="2.3.2.26" evidence="12"/>
<dbReference type="InterPro" id="IPR037197">
    <property type="entry name" value="WWE_dom_sf"/>
</dbReference>
<protein>
    <recommendedName>
        <fullName evidence="12">E3 ubiquitin-protein ligase</fullName>
        <ecNumber evidence="12">2.3.2.26</ecNumber>
    </recommendedName>
</protein>
<dbReference type="EMBL" id="VZSU01002356">
    <property type="protein sequence ID" value="NWZ99937.1"/>
    <property type="molecule type" value="Genomic_DNA"/>
</dbReference>
<feature type="compositionally biased region" description="Polar residues" evidence="14">
    <location>
        <begin position="162"/>
        <end position="172"/>
    </location>
</feature>
<feature type="region of interest" description="Disordered" evidence="14">
    <location>
        <begin position="1453"/>
        <end position="1482"/>
    </location>
</feature>
<evidence type="ECO:0000256" key="2">
    <source>
        <dbReference type="ARBA" id="ARBA00004642"/>
    </source>
</evidence>
<keyword evidence="6 12" id="KW-0808">Transferase</keyword>
<dbReference type="InterPro" id="IPR000569">
    <property type="entry name" value="HECT_dom"/>
</dbReference>
<feature type="compositionally biased region" description="Polar residues" evidence="14">
    <location>
        <begin position="54"/>
        <end position="67"/>
    </location>
</feature>
<evidence type="ECO:0000256" key="6">
    <source>
        <dbReference type="ARBA" id="ARBA00022679"/>
    </source>
</evidence>
<keyword evidence="13" id="KW-0175">Coiled coil</keyword>
<dbReference type="InterPro" id="IPR011989">
    <property type="entry name" value="ARM-like"/>
</dbReference>
<feature type="compositionally biased region" description="Basic and acidic residues" evidence="14">
    <location>
        <begin position="387"/>
        <end position="399"/>
    </location>
</feature>
<dbReference type="GO" id="GO:0061630">
    <property type="term" value="F:ubiquitin protein ligase activity"/>
    <property type="evidence" value="ECO:0007669"/>
    <property type="project" value="UniProtKB-UniRule"/>
</dbReference>
<dbReference type="Pfam" id="PF00632">
    <property type="entry name" value="HECT"/>
    <property type="match status" value="1"/>
</dbReference>
<dbReference type="InterPro" id="IPR035983">
    <property type="entry name" value="Hect_E3_ubiquitin_ligase"/>
</dbReference>
<dbReference type="SMART" id="SM00119">
    <property type="entry name" value="HECTc"/>
    <property type="match status" value="1"/>
</dbReference>
<feature type="compositionally biased region" description="Basic and acidic residues" evidence="14">
    <location>
        <begin position="89"/>
        <end position="111"/>
    </location>
</feature>
<feature type="region of interest" description="Disordered" evidence="14">
    <location>
        <begin position="1021"/>
        <end position="1092"/>
    </location>
</feature>
<dbReference type="InterPro" id="IPR057948">
    <property type="entry name" value="TPR_TRIP12_N"/>
</dbReference>
<feature type="coiled-coil region" evidence="13">
    <location>
        <begin position="1799"/>
        <end position="1826"/>
    </location>
</feature>
<dbReference type="Gene3D" id="1.25.10.10">
    <property type="entry name" value="Leucine-rich Repeat Variant"/>
    <property type="match status" value="1"/>
</dbReference>
<keyword evidence="5" id="KW-0597">Phosphoprotein</keyword>
<feature type="region of interest" description="Disordered" evidence="14">
    <location>
        <begin position="1615"/>
        <end position="1634"/>
    </location>
</feature>
<dbReference type="Pfam" id="PF25579">
    <property type="entry name" value="TPR_TRIP12_N"/>
    <property type="match status" value="1"/>
</dbReference>
<dbReference type="Gene3D" id="3.90.1750.10">
    <property type="entry name" value="Hect, E3 ligase catalytic domains"/>
    <property type="match status" value="1"/>
</dbReference>
<evidence type="ECO:0000256" key="8">
    <source>
        <dbReference type="ARBA" id="ARBA00022786"/>
    </source>
</evidence>
<evidence type="ECO:0000256" key="12">
    <source>
        <dbReference type="RuleBase" id="RU369009"/>
    </source>
</evidence>
<keyword evidence="10 12" id="KW-0539">Nucleus</keyword>
<evidence type="ECO:0000256" key="7">
    <source>
        <dbReference type="ARBA" id="ARBA00022763"/>
    </source>
</evidence>
<reference evidence="17 18" key="1">
    <citation type="submission" date="2019-09" db="EMBL/GenBank/DDBJ databases">
        <title>Bird 10,000 Genomes (B10K) Project - Family phase.</title>
        <authorList>
            <person name="Zhang G."/>
        </authorList>
    </citation>
    <scope>NUCLEOTIDE SEQUENCE [LARGE SCALE GENOMIC DNA]</scope>
    <source>
        <strain evidence="17">OUT-0053</strain>
        <tissue evidence="17">Muscle</tissue>
    </source>
</reference>
<dbReference type="SUPFAM" id="SSF117839">
    <property type="entry name" value="WWE domain"/>
    <property type="match status" value="1"/>
</dbReference>
<feature type="domain" description="WWE" evidence="16">
    <location>
        <begin position="796"/>
        <end position="883"/>
    </location>
</feature>
<feature type="compositionally biased region" description="Polar residues" evidence="14">
    <location>
        <begin position="401"/>
        <end position="412"/>
    </location>
</feature>
<evidence type="ECO:0000256" key="1">
    <source>
        <dbReference type="ARBA" id="ARBA00000885"/>
    </source>
</evidence>
<feature type="region of interest" description="Disordered" evidence="14">
    <location>
        <begin position="1"/>
        <end position="445"/>
    </location>
</feature>
<dbReference type="SUPFAM" id="SSF48371">
    <property type="entry name" value="ARM repeat"/>
    <property type="match status" value="1"/>
</dbReference>
<dbReference type="InterPro" id="IPR004170">
    <property type="entry name" value="WWE_dom"/>
</dbReference>
<feature type="compositionally biased region" description="Low complexity" evidence="14">
    <location>
        <begin position="420"/>
        <end position="438"/>
    </location>
</feature>
<feature type="compositionally biased region" description="Polar residues" evidence="14">
    <location>
        <begin position="367"/>
        <end position="379"/>
    </location>
</feature>
<feature type="compositionally biased region" description="Basic and acidic residues" evidence="14">
    <location>
        <begin position="1064"/>
        <end position="1073"/>
    </location>
</feature>
<dbReference type="GO" id="GO:0016607">
    <property type="term" value="C:nuclear speck"/>
    <property type="evidence" value="ECO:0007669"/>
    <property type="project" value="TreeGrafter"/>
</dbReference>
<evidence type="ECO:0000256" key="5">
    <source>
        <dbReference type="ARBA" id="ARBA00022553"/>
    </source>
</evidence>
<evidence type="ECO:0000256" key="3">
    <source>
        <dbReference type="ARBA" id="ARBA00004906"/>
    </source>
</evidence>
<feature type="non-terminal residue" evidence="17">
    <location>
        <position position="2039"/>
    </location>
</feature>
<dbReference type="FunFam" id="3.90.1750.10:FF:000006">
    <property type="entry name" value="E3 ubiquitin-protein ligase TRIP12 isoform X1"/>
    <property type="match status" value="1"/>
</dbReference>
<keyword evidence="18" id="KW-1185">Reference proteome</keyword>
<feature type="compositionally biased region" description="Polar residues" evidence="14">
    <location>
        <begin position="1"/>
        <end position="10"/>
    </location>
</feature>
<dbReference type="PANTHER" id="PTHR45670">
    <property type="entry name" value="E3 UBIQUITIN-PROTEIN LIGASE TRIP12"/>
    <property type="match status" value="1"/>
</dbReference>
<feature type="non-terminal residue" evidence="17">
    <location>
        <position position="1"/>
    </location>
</feature>
<keyword evidence="8 11" id="KW-0833">Ubl conjugation pathway</keyword>
<dbReference type="InterPro" id="IPR016024">
    <property type="entry name" value="ARM-type_fold"/>
</dbReference>
<evidence type="ECO:0000256" key="13">
    <source>
        <dbReference type="SAM" id="Coils"/>
    </source>
</evidence>
<dbReference type="GO" id="GO:0016874">
    <property type="term" value="F:ligase activity"/>
    <property type="evidence" value="ECO:0007669"/>
    <property type="project" value="UniProtKB-KW"/>
</dbReference>
<evidence type="ECO:0000256" key="4">
    <source>
        <dbReference type="ARBA" id="ARBA00006331"/>
    </source>
</evidence>
<dbReference type="PROSITE" id="PS50918">
    <property type="entry name" value="WWE"/>
    <property type="match status" value="1"/>
</dbReference>
<feature type="compositionally biased region" description="Low complexity" evidence="14">
    <location>
        <begin position="1076"/>
        <end position="1087"/>
    </location>
</feature>
<dbReference type="SUPFAM" id="SSF56204">
    <property type="entry name" value="Hect, E3 ligase catalytic domain"/>
    <property type="match status" value="1"/>
</dbReference>
<sequence length="2039" mass="225704">MSNRPSNNPGGSLRRSQRNTAGAQPQDDAVGGRSHLGQAKHKAHSPPESRKSISKTPKVQSNTTSEQSKGHFSKRGCSSSAVLIPQQEDPERVNTSEKQKTGQVPKKDNSRGVKRSASPDYRRTSSPSSAKKPKALQHTETSSETNKPHTKSKRRHSDQEQPKSTQLPSTSKAHTRKGGAAGSSRSQKRKRTENLSCIESGSSVESTGTEEKSAKVSKLASKSVTSAKAGCSTITDSSSSASTSSSSSAVASASSTVPQGARVKQGKDQSKARRSRSASSPSPRRSSRDKEPSKTGGSSKFDWAARFSPKVSLPKTKLSLPGSSKSETSKPGPSGLQAKLASLRKSTKKRSESPPAELPSLRRSTRQKTTGSCASTSRRGSGLGKRGAAEARRQEKMADPDNNQDGVNSSAARTDEPPQGAAASSSVAGAVGMTTSGESESDDSEMGRLQALLEARGLPPHLFGPLGPRMSQLFHRTIGSGASSKAQQLLQGLQATDESQQLQAVIEMCQLLVMGNEETLGGFPVKSVVPALITLLQMEHNFDIMNHACRALTYMMEALPRSSAVVVDAIPVFLEKLQVIQCIDVAEQALTALEMLSRRHSKAILQAGGLADCLLYLEFFSINAQRNALAIAANCCQSITPDEFHFVADSLPLLTQRLTHQDKKSVESTCLCFARLVDNFQHEENLLQQVASKDLLTNIQQLLVVTPPILSSGMFIMVVRMFSLMCSNCPTLAVQLMKQNIAETLHFLLCGASNGSCQEQIDLVPRSPQELYELTSLICELMPCLPKEGIFAVDTMLKKGNAQNTDGAIWQWRDDRGLWHPYNRIDSRIIEQINEDTGTARAIQRKPNPLASTNTSGHSELKKDDARAQLMKEDPELAKSFIKTLFGVLYEVYSSSAGPAVRHKCLRAILRIIYFADAELLKDVLKNHAVSSHIASMLSSQDLKIVVGALQMAEILMQKLPDIFSVYFRREGVMHQVKNLAESEALLTSPPKVCTNGSGTLGTTTTISTGTATAASNAAADLGSPSLQHSREDSLDLSPQGRLSDVLKRKRLPKRGPRRPKYSPPRDDDKVDNQAKSPTTTQSPKSSFLASLNPKTWGRLSTQSNSNNIEPARTAGVSGLARAASKDTISNNREKIKGWIKEQAHKFVEHYFSSENMDGSNPALNVLQRLCTATEQLNLQVDGGTECLVEIRSIVSESDVSSFEIQHSGFVKQLLLYLTSKSEKDAVSRDIRLKRFLHVFFSSPLPGEEPLGRLEPLENAPLLALVHKMNNCLSQMEQFPVKVHDFPSGNGTGSSFSLNRGSQALKFFNTHQLKCQLQRHPDCANVKQWKGGPVKIDPLALVQAIERYLVVRGYGRVREDDEDSDDDGSDEEIDESLAAQFLNSGNVRHRLQFYIGDHLLPYNMTVYQAVRQYSLQAEEERESTDDESNPLGRAGIWTKTHTIWYKPVREDEDGNKDCVGGKRGRAQTAPTKTSPRNSKKHDELWHDGVCPSVLNPLEIYLISTPPENITFEDPSLDVILLLRVLHAISRYWYYLYDNAVCKEIIPTSEFINSKLTAKANRQLQDPLVIMTGNIPTWLTELGKTCPFFFPFDTRQMLFYVTAFDRDRAMQRLLDTNPEINQSDSQDSRVAPRLDRKKRTVNRDELLKQAESVMQDLGSSRAMLEIQYENEVGTGLGPTLEFYALVSQELQRADLGLWRGEEVTLANPKGSQEGTKYIHNLQGLFALPFGRTAKPAHIAKVKMKFRFLGKLMAKAIMDFRLVDLPLGLPFYKWMLRQETSLTSHDLFSIDPVVAKSIYHLEDIVRQKKRLEQDKTQTKESLQFALEALTMNGCSVEDLGLDFTLPGFPNIELKKGGKDTPVTIHNLEEYLRLVIFWALNEGVARQFDSFRDGFESVFPLSHLQYFYPEELEQLLCGSKTDTWDAKTLMECCRPDHGYTHDSRAVKYLFEILSSFDSEQQRLFLQFVTGSPRLPVGGFRSLNPPLTIVRKTFESTENPDDFLPSVMTCVNYLKLPDYSTIEIMREKLLIAAREGQQSFHLS</sequence>
<keyword evidence="7" id="KW-0227">DNA damage</keyword>